<keyword evidence="8" id="KW-1185">Reference proteome</keyword>
<dbReference type="InterPro" id="IPR011990">
    <property type="entry name" value="TPR-like_helical_dom_sf"/>
</dbReference>
<evidence type="ECO:0000256" key="6">
    <source>
        <dbReference type="PROSITE-ProRule" id="PRU00339"/>
    </source>
</evidence>
<dbReference type="AlphaFoldDB" id="A0A402BJ86"/>
<comment type="subcellular location">
    <subcellularLocation>
        <location evidence="1">Cytoplasm</location>
    </subcellularLocation>
</comment>
<comment type="similarity">
    <text evidence="5">Belongs to the Rap family.</text>
</comment>
<dbReference type="GO" id="GO:0005737">
    <property type="term" value="C:cytoplasm"/>
    <property type="evidence" value="ECO:0007669"/>
    <property type="project" value="UniProtKB-SubCell"/>
</dbReference>
<evidence type="ECO:0000256" key="2">
    <source>
        <dbReference type="ARBA" id="ARBA00022490"/>
    </source>
</evidence>
<organism evidence="7 8">
    <name type="scientific">Dictyobacter alpinus</name>
    <dbReference type="NCBI Taxonomy" id="2014873"/>
    <lineage>
        <taxon>Bacteria</taxon>
        <taxon>Bacillati</taxon>
        <taxon>Chloroflexota</taxon>
        <taxon>Ktedonobacteria</taxon>
        <taxon>Ktedonobacterales</taxon>
        <taxon>Dictyobacteraceae</taxon>
        <taxon>Dictyobacter</taxon>
    </lineage>
</organism>
<dbReference type="Pfam" id="PF13181">
    <property type="entry name" value="TPR_8"/>
    <property type="match status" value="1"/>
</dbReference>
<dbReference type="SUPFAM" id="SSF48452">
    <property type="entry name" value="TPR-like"/>
    <property type="match status" value="1"/>
</dbReference>
<comment type="caution">
    <text evidence="7">The sequence shown here is derived from an EMBL/GenBank/DDBJ whole genome shotgun (WGS) entry which is preliminary data.</text>
</comment>
<evidence type="ECO:0000256" key="1">
    <source>
        <dbReference type="ARBA" id="ARBA00004496"/>
    </source>
</evidence>
<dbReference type="RefSeq" id="WP_126631393.1">
    <property type="nucleotide sequence ID" value="NZ_BIFT01000002.1"/>
</dbReference>
<gene>
    <name evidence="7" type="ORF">KDA_69030</name>
</gene>
<dbReference type="Proteomes" id="UP000287171">
    <property type="component" value="Unassembled WGS sequence"/>
</dbReference>
<evidence type="ECO:0000256" key="4">
    <source>
        <dbReference type="ARBA" id="ARBA00022803"/>
    </source>
</evidence>
<feature type="repeat" description="TPR" evidence="6">
    <location>
        <begin position="153"/>
        <end position="186"/>
    </location>
</feature>
<dbReference type="PANTHER" id="PTHR46630">
    <property type="entry name" value="TETRATRICOPEPTIDE REPEAT PROTEIN 29"/>
    <property type="match status" value="1"/>
</dbReference>
<keyword evidence="2" id="KW-0963">Cytoplasm</keyword>
<dbReference type="PROSITE" id="PS50005">
    <property type="entry name" value="TPR"/>
    <property type="match status" value="1"/>
</dbReference>
<evidence type="ECO:0000313" key="7">
    <source>
        <dbReference type="EMBL" id="GCE31419.1"/>
    </source>
</evidence>
<dbReference type="InterPro" id="IPR051476">
    <property type="entry name" value="Bac_ResReg_Asp_Phosphatase"/>
</dbReference>
<sequence>MPNQKQSLEIITEQYTSLLQNICDIATMYYFLGHFQQARQLLDTGMQLVEDKGVVPEAGGNLLLQSGILQTRSIIYLGHEAGPALATFLQVRSIAETTDNQQLLASVIDWTGQALYYQALNASELEADFSTPLMYFEDALEKRRQLQDERGSCETTFNIGRVYQNMGQDDSAHTYFVKALTLAEQHNYQIQMAEILLHLGSYAQTQGDLEAAMKSMTLGMTMREELNLRVDLPFTYLTIGNLVQKRADMDQAALYYQKAALLAQEMDLPQPYVFALLNISYLHLAQDQPAKALTVIEEALTLAQDNHLQFARTALLAIQQEIQQQSQ</sequence>
<evidence type="ECO:0000256" key="3">
    <source>
        <dbReference type="ARBA" id="ARBA00022737"/>
    </source>
</evidence>
<dbReference type="Gene3D" id="1.25.40.10">
    <property type="entry name" value="Tetratricopeptide repeat domain"/>
    <property type="match status" value="1"/>
</dbReference>
<dbReference type="InterPro" id="IPR019734">
    <property type="entry name" value="TPR_rpt"/>
</dbReference>
<protein>
    <submittedName>
        <fullName evidence="7">Uncharacterized protein</fullName>
    </submittedName>
</protein>
<evidence type="ECO:0000313" key="8">
    <source>
        <dbReference type="Proteomes" id="UP000287171"/>
    </source>
</evidence>
<reference evidence="8" key="1">
    <citation type="submission" date="2018-12" db="EMBL/GenBank/DDBJ databases">
        <title>Tengunoibacter tsumagoiensis gen. nov., sp. nov., Dictyobacter kobayashii sp. nov., D. alpinus sp. nov., and D. joshuensis sp. nov. and description of Dictyobacteraceae fam. nov. within the order Ktedonobacterales isolated from Tengu-no-mugimeshi.</title>
        <authorList>
            <person name="Wang C.M."/>
            <person name="Zheng Y."/>
            <person name="Sakai Y."/>
            <person name="Toyoda A."/>
            <person name="Minakuchi Y."/>
            <person name="Abe K."/>
            <person name="Yokota A."/>
            <person name="Yabe S."/>
        </authorList>
    </citation>
    <scope>NUCLEOTIDE SEQUENCE [LARGE SCALE GENOMIC DNA]</scope>
    <source>
        <strain evidence="8">Uno16</strain>
    </source>
</reference>
<keyword evidence="3" id="KW-0677">Repeat</keyword>
<evidence type="ECO:0000256" key="5">
    <source>
        <dbReference type="ARBA" id="ARBA00038253"/>
    </source>
</evidence>
<dbReference type="PANTHER" id="PTHR46630:SF1">
    <property type="entry name" value="TETRATRICOPEPTIDE REPEAT PROTEIN 29"/>
    <property type="match status" value="1"/>
</dbReference>
<name>A0A402BJ86_9CHLR</name>
<dbReference type="SMART" id="SM00028">
    <property type="entry name" value="TPR"/>
    <property type="match status" value="4"/>
</dbReference>
<accession>A0A402BJ86</accession>
<proteinExistence type="inferred from homology"/>
<keyword evidence="4 6" id="KW-0802">TPR repeat</keyword>
<dbReference type="EMBL" id="BIFT01000002">
    <property type="protein sequence ID" value="GCE31419.1"/>
    <property type="molecule type" value="Genomic_DNA"/>
</dbReference>
<dbReference type="OrthoDB" id="154094at2"/>